<feature type="domain" description="HTH tetR-type" evidence="6">
    <location>
        <begin position="15"/>
        <end position="75"/>
    </location>
</feature>
<comment type="caution">
    <text evidence="7">The sequence shown here is derived from an EMBL/GenBank/DDBJ whole genome shotgun (WGS) entry which is preliminary data.</text>
</comment>
<evidence type="ECO:0000313" key="8">
    <source>
        <dbReference type="Proteomes" id="UP001597181"/>
    </source>
</evidence>
<organism evidence="7 8">
    <name type="scientific">Leucobacter albus</name>
    <dbReference type="NCBI Taxonomy" id="272210"/>
    <lineage>
        <taxon>Bacteria</taxon>
        <taxon>Bacillati</taxon>
        <taxon>Actinomycetota</taxon>
        <taxon>Actinomycetes</taxon>
        <taxon>Micrococcales</taxon>
        <taxon>Microbacteriaceae</taxon>
        <taxon>Leucobacter</taxon>
    </lineage>
</organism>
<proteinExistence type="predicted"/>
<dbReference type="InterPro" id="IPR039538">
    <property type="entry name" value="BetI_C"/>
</dbReference>
<dbReference type="Pfam" id="PF00440">
    <property type="entry name" value="TetR_N"/>
    <property type="match status" value="1"/>
</dbReference>
<keyword evidence="4" id="KW-0804">Transcription</keyword>
<evidence type="ECO:0000259" key="6">
    <source>
        <dbReference type="PROSITE" id="PS50977"/>
    </source>
</evidence>
<reference evidence="8" key="1">
    <citation type="journal article" date="2019" name="Int. J. Syst. Evol. Microbiol.">
        <title>The Global Catalogue of Microorganisms (GCM) 10K type strain sequencing project: providing services to taxonomists for standard genome sequencing and annotation.</title>
        <authorList>
            <consortium name="The Broad Institute Genomics Platform"/>
            <consortium name="The Broad Institute Genome Sequencing Center for Infectious Disease"/>
            <person name="Wu L."/>
            <person name="Ma J."/>
        </authorList>
    </citation>
    <scope>NUCLEOTIDE SEQUENCE [LARGE SCALE GENOMIC DNA]</scope>
    <source>
        <strain evidence="8">CCUG 50213</strain>
    </source>
</reference>
<dbReference type="PRINTS" id="PR00455">
    <property type="entry name" value="HTHTETR"/>
</dbReference>
<evidence type="ECO:0000256" key="3">
    <source>
        <dbReference type="ARBA" id="ARBA00023125"/>
    </source>
</evidence>
<dbReference type="InterPro" id="IPR001647">
    <property type="entry name" value="HTH_TetR"/>
</dbReference>
<dbReference type="Gene3D" id="1.10.357.10">
    <property type="entry name" value="Tetracycline Repressor, domain 2"/>
    <property type="match status" value="1"/>
</dbReference>
<sequence>MDSDASFPAAGKRSGLGRERLLAAAREVISEFGVEGLRVRRLAAAAGVSPPLVSYHYPDQATLIASVHRELVLDYFAYREGAARAASGPIEKLRACARAGLPPAVDPALVAPLFELHGLARRNSAHAEAMSGLWHSEHALYLGIIEDGVREQLFTLSRPAADVAGTLLALEDGLALHLVGDNASMSGEWALSTLLHTAALELSCPELEHDGSRR</sequence>
<dbReference type="PANTHER" id="PTHR30055:SF234">
    <property type="entry name" value="HTH-TYPE TRANSCRIPTIONAL REGULATOR BETI"/>
    <property type="match status" value="1"/>
</dbReference>
<evidence type="ECO:0000256" key="2">
    <source>
        <dbReference type="ARBA" id="ARBA00023015"/>
    </source>
</evidence>
<dbReference type="PANTHER" id="PTHR30055">
    <property type="entry name" value="HTH-TYPE TRANSCRIPTIONAL REGULATOR RUTR"/>
    <property type="match status" value="1"/>
</dbReference>
<dbReference type="SUPFAM" id="SSF48498">
    <property type="entry name" value="Tetracyclin repressor-like, C-terminal domain"/>
    <property type="match status" value="1"/>
</dbReference>
<dbReference type="EMBL" id="JBHTLY010000001">
    <property type="protein sequence ID" value="MFD1201043.1"/>
    <property type="molecule type" value="Genomic_DNA"/>
</dbReference>
<keyword evidence="1" id="KW-0678">Repressor</keyword>
<evidence type="ECO:0000256" key="1">
    <source>
        <dbReference type="ARBA" id="ARBA00022491"/>
    </source>
</evidence>
<gene>
    <name evidence="7" type="ORF">ACFQ3U_03955</name>
</gene>
<dbReference type="InterPro" id="IPR036271">
    <property type="entry name" value="Tet_transcr_reg_TetR-rel_C_sf"/>
</dbReference>
<evidence type="ECO:0000313" key="7">
    <source>
        <dbReference type="EMBL" id="MFD1201043.1"/>
    </source>
</evidence>
<name>A0ABW3TKS9_9MICO</name>
<protein>
    <submittedName>
        <fullName evidence="7">TetR/AcrR family transcriptional regulator</fullName>
    </submittedName>
</protein>
<keyword evidence="3 5" id="KW-0238">DNA-binding</keyword>
<dbReference type="InterPro" id="IPR009057">
    <property type="entry name" value="Homeodomain-like_sf"/>
</dbReference>
<dbReference type="Proteomes" id="UP001597181">
    <property type="component" value="Unassembled WGS sequence"/>
</dbReference>
<keyword evidence="8" id="KW-1185">Reference proteome</keyword>
<feature type="DNA-binding region" description="H-T-H motif" evidence="5">
    <location>
        <begin position="38"/>
        <end position="57"/>
    </location>
</feature>
<evidence type="ECO:0000256" key="5">
    <source>
        <dbReference type="PROSITE-ProRule" id="PRU00335"/>
    </source>
</evidence>
<evidence type="ECO:0000256" key="4">
    <source>
        <dbReference type="ARBA" id="ARBA00023163"/>
    </source>
</evidence>
<dbReference type="InterPro" id="IPR050109">
    <property type="entry name" value="HTH-type_TetR-like_transc_reg"/>
</dbReference>
<accession>A0ABW3TKS9</accession>
<keyword evidence="2" id="KW-0805">Transcription regulation</keyword>
<dbReference type="RefSeq" id="WP_343959806.1">
    <property type="nucleotide sequence ID" value="NZ_BAAAKZ010000003.1"/>
</dbReference>
<dbReference type="SUPFAM" id="SSF46689">
    <property type="entry name" value="Homeodomain-like"/>
    <property type="match status" value="1"/>
</dbReference>
<dbReference type="PROSITE" id="PS50977">
    <property type="entry name" value="HTH_TETR_2"/>
    <property type="match status" value="1"/>
</dbReference>
<dbReference type="Pfam" id="PF13977">
    <property type="entry name" value="TetR_C_6"/>
    <property type="match status" value="1"/>
</dbReference>